<organism evidence="2 3">
    <name type="scientific">Phytophthora palmivora</name>
    <dbReference type="NCBI Taxonomy" id="4796"/>
    <lineage>
        <taxon>Eukaryota</taxon>
        <taxon>Sar</taxon>
        <taxon>Stramenopiles</taxon>
        <taxon>Oomycota</taxon>
        <taxon>Peronosporomycetes</taxon>
        <taxon>Peronosporales</taxon>
        <taxon>Peronosporaceae</taxon>
        <taxon>Phytophthora</taxon>
    </lineage>
</organism>
<keyword evidence="1" id="KW-1133">Transmembrane helix</keyword>
<reference evidence="2 3" key="1">
    <citation type="journal article" date="2017" name="Genome Biol. Evol.">
        <title>Phytophthora megakarya and P. palmivora, closely related causal agents of cacao black pod rot, underwent increases in genome sizes and gene numbers by different mechanisms.</title>
        <authorList>
            <person name="Ali S.S."/>
            <person name="Shao J."/>
            <person name="Lary D.J."/>
            <person name="Kronmiller B."/>
            <person name="Shen D."/>
            <person name="Strem M.D."/>
            <person name="Amoako-Attah I."/>
            <person name="Akrofi A.Y."/>
            <person name="Begoude B.A."/>
            <person name="Ten Hoopen G.M."/>
            <person name="Coulibaly K."/>
            <person name="Kebe B.I."/>
            <person name="Melnick R.L."/>
            <person name="Guiltinan M.J."/>
            <person name="Tyler B.M."/>
            <person name="Meinhardt L.W."/>
            <person name="Bailey B.A."/>
        </authorList>
    </citation>
    <scope>NUCLEOTIDE SEQUENCE [LARGE SCALE GENOMIC DNA]</scope>
    <source>
        <strain evidence="3">sbr112.9</strain>
    </source>
</reference>
<gene>
    <name evidence="2" type="ORF">PHPALM_18910</name>
</gene>
<feature type="transmembrane region" description="Helical" evidence="1">
    <location>
        <begin position="110"/>
        <end position="128"/>
    </location>
</feature>
<name>A0A2P4XIJ9_9STRA</name>
<dbReference type="OrthoDB" id="10049244at2759"/>
<feature type="non-terminal residue" evidence="2">
    <location>
        <position position="133"/>
    </location>
</feature>
<evidence type="ECO:0000256" key="1">
    <source>
        <dbReference type="SAM" id="Phobius"/>
    </source>
</evidence>
<comment type="caution">
    <text evidence="2">The sequence shown here is derived from an EMBL/GenBank/DDBJ whole genome shotgun (WGS) entry which is preliminary data.</text>
</comment>
<keyword evidence="3" id="KW-1185">Reference proteome</keyword>
<dbReference type="EMBL" id="NCKW01010250">
    <property type="protein sequence ID" value="POM65381.1"/>
    <property type="molecule type" value="Genomic_DNA"/>
</dbReference>
<evidence type="ECO:0000313" key="3">
    <source>
        <dbReference type="Proteomes" id="UP000237271"/>
    </source>
</evidence>
<dbReference type="Proteomes" id="UP000237271">
    <property type="component" value="Unassembled WGS sequence"/>
</dbReference>
<dbReference type="AlphaFoldDB" id="A0A2P4XIJ9"/>
<keyword evidence="1" id="KW-0812">Transmembrane</keyword>
<proteinExistence type="predicted"/>
<keyword evidence="1" id="KW-0472">Membrane</keyword>
<feature type="transmembrane region" description="Helical" evidence="1">
    <location>
        <begin position="35"/>
        <end position="59"/>
    </location>
</feature>
<sequence length="133" mass="14871">MQRSSPMIKKRSLEDLQRALREEAEWKDSNRFAQFVANVVGGVVVVLGLGSCLVEALLARLADAPIHLDQYLQYHRGILTALGNEALAEFWVVVEGLRHTKLEDLSDPHVVARPLAIMAIAATAILLVRKYKW</sequence>
<protein>
    <submittedName>
        <fullName evidence="2">Patatin-like phosphoLipase</fullName>
    </submittedName>
</protein>
<accession>A0A2P4XIJ9</accession>
<evidence type="ECO:0000313" key="2">
    <source>
        <dbReference type="EMBL" id="POM65381.1"/>
    </source>
</evidence>